<evidence type="ECO:0000256" key="6">
    <source>
        <dbReference type="SAM" id="Phobius"/>
    </source>
</evidence>
<dbReference type="Proteomes" id="UP000185680">
    <property type="component" value="Chromosome"/>
</dbReference>
<evidence type="ECO:0000256" key="5">
    <source>
        <dbReference type="ARBA" id="ARBA00023136"/>
    </source>
</evidence>
<feature type="transmembrane region" description="Helical" evidence="6">
    <location>
        <begin position="157"/>
        <end position="180"/>
    </location>
</feature>
<dbReference type="InterPro" id="IPR050638">
    <property type="entry name" value="AA-Vitamin_Transporters"/>
</dbReference>
<feature type="transmembrane region" description="Helical" evidence="6">
    <location>
        <begin position="71"/>
        <end position="91"/>
    </location>
</feature>
<evidence type="ECO:0000313" key="10">
    <source>
        <dbReference type="Proteomes" id="UP000185657"/>
    </source>
</evidence>
<feature type="transmembrane region" description="Helical" evidence="6">
    <location>
        <begin position="252"/>
        <end position="271"/>
    </location>
</feature>
<feature type="transmembrane region" description="Helical" evidence="6">
    <location>
        <begin position="192"/>
        <end position="215"/>
    </location>
</feature>
<keyword evidence="10" id="KW-1185">Reference proteome</keyword>
<accession>A0A167GQ22</accession>
<feature type="transmembrane region" description="Helical" evidence="6">
    <location>
        <begin position="97"/>
        <end position="115"/>
    </location>
</feature>
<feature type="transmembrane region" description="Helical" evidence="6">
    <location>
        <begin position="40"/>
        <end position="59"/>
    </location>
</feature>
<gene>
    <name evidence="8" type="ORF">LPB072_01030</name>
    <name evidence="9" type="ORF">LPB72_19295</name>
</gene>
<dbReference type="InterPro" id="IPR037185">
    <property type="entry name" value="EmrE-like"/>
</dbReference>
<evidence type="ECO:0000313" key="8">
    <source>
        <dbReference type="EMBL" id="AOW11647.1"/>
    </source>
</evidence>
<name>A0A167GQ22_9BURK</name>
<reference evidence="8 11" key="2">
    <citation type="submission" date="2016-10" db="EMBL/GenBank/DDBJ databases">
        <title>Hydorgenophaga sp. LPB0072 isolated from gastropod.</title>
        <authorList>
            <person name="Kim E."/>
            <person name="Yi H."/>
        </authorList>
    </citation>
    <scope>NUCLEOTIDE SEQUENCE [LARGE SCALE GENOMIC DNA]</scope>
    <source>
        <strain evidence="8 11">LPB0072</strain>
    </source>
</reference>
<feature type="domain" description="EamA" evidence="7">
    <location>
        <begin position="11"/>
        <end position="143"/>
    </location>
</feature>
<evidence type="ECO:0000313" key="11">
    <source>
        <dbReference type="Proteomes" id="UP000185680"/>
    </source>
</evidence>
<evidence type="ECO:0000313" key="9">
    <source>
        <dbReference type="EMBL" id="OAD39740.1"/>
    </source>
</evidence>
<evidence type="ECO:0000256" key="4">
    <source>
        <dbReference type="ARBA" id="ARBA00022989"/>
    </source>
</evidence>
<dbReference type="Pfam" id="PF00892">
    <property type="entry name" value="EamA"/>
    <property type="match status" value="2"/>
</dbReference>
<dbReference type="InterPro" id="IPR000620">
    <property type="entry name" value="EamA_dom"/>
</dbReference>
<organism evidence="8 11">
    <name type="scientific">Hydrogenophaga crassostreae</name>
    <dbReference type="NCBI Taxonomy" id="1763535"/>
    <lineage>
        <taxon>Bacteria</taxon>
        <taxon>Pseudomonadati</taxon>
        <taxon>Pseudomonadota</taxon>
        <taxon>Betaproteobacteria</taxon>
        <taxon>Burkholderiales</taxon>
        <taxon>Comamonadaceae</taxon>
        <taxon>Hydrogenophaga</taxon>
    </lineage>
</organism>
<dbReference type="KEGG" id="hyl:LPB072_01030"/>
<reference evidence="9 10" key="1">
    <citation type="submission" date="2016-02" db="EMBL/GenBank/DDBJ databases">
        <title>Draft genome sequence of Hydrogenophaga sp. LPB0072.</title>
        <authorList>
            <person name="Shin S.-K."/>
            <person name="Yi H."/>
        </authorList>
    </citation>
    <scope>NUCLEOTIDE SEQUENCE [LARGE SCALE GENOMIC DNA]</scope>
    <source>
        <strain evidence="9 10">LPB0072</strain>
    </source>
</reference>
<evidence type="ECO:0000259" key="7">
    <source>
        <dbReference type="Pfam" id="PF00892"/>
    </source>
</evidence>
<keyword evidence="3 6" id="KW-0812">Transmembrane</keyword>
<proteinExistence type="inferred from homology"/>
<feature type="transmembrane region" description="Helical" evidence="6">
    <location>
        <begin position="7"/>
        <end position="28"/>
    </location>
</feature>
<dbReference type="PANTHER" id="PTHR32322:SF2">
    <property type="entry name" value="EAMA DOMAIN-CONTAINING PROTEIN"/>
    <property type="match status" value="1"/>
</dbReference>
<comment type="subcellular location">
    <subcellularLocation>
        <location evidence="1">Membrane</location>
        <topology evidence="1">Multi-pass membrane protein</topology>
    </subcellularLocation>
</comment>
<dbReference type="GO" id="GO:0016020">
    <property type="term" value="C:membrane"/>
    <property type="evidence" value="ECO:0007669"/>
    <property type="project" value="UniProtKB-SubCell"/>
</dbReference>
<feature type="transmembrane region" description="Helical" evidence="6">
    <location>
        <begin position="283"/>
        <end position="304"/>
    </location>
</feature>
<evidence type="ECO:0000256" key="1">
    <source>
        <dbReference type="ARBA" id="ARBA00004141"/>
    </source>
</evidence>
<dbReference type="RefSeq" id="WP_066094966.1">
    <property type="nucleotide sequence ID" value="NZ_CP017476.1"/>
</dbReference>
<feature type="domain" description="EamA" evidence="7">
    <location>
        <begin position="158"/>
        <end position="294"/>
    </location>
</feature>
<dbReference type="SUPFAM" id="SSF103481">
    <property type="entry name" value="Multidrug resistance efflux transporter EmrE"/>
    <property type="match status" value="2"/>
</dbReference>
<keyword evidence="4 6" id="KW-1133">Transmembrane helix</keyword>
<sequence length="314" mass="34181">MNTRKSLDGTAISLMLVLCLIWALQQIVLKHTADDISPMFQIALRSGVAAMLLALFMRWRGERMSFSDGTAGPGVLAATLFALEFCLVGEGLRHTSAAHMVVFLYTAPIFAALGLHFTRPEERLAPLQWLGIVLAFGGLAIAFFTRQQGTGPAPGNVLWGDFLGLLAGAFWGATTVVVRTSRLSHAPASQTLMYQLLGAFAILTVFSMLTGQAHFNPTPTVWASLAFHSIGVAFLSFLLWFWLLRQYMASRLGVFSFLTPLFGILLGAWLLDERIEPSFLMGSIPVLMGIVLVSGHGWISATLAKLARKRRPAA</sequence>
<protein>
    <recommendedName>
        <fullName evidence="7">EamA domain-containing protein</fullName>
    </recommendedName>
</protein>
<dbReference type="EMBL" id="CP017476">
    <property type="protein sequence ID" value="AOW11647.1"/>
    <property type="molecule type" value="Genomic_DNA"/>
</dbReference>
<dbReference type="AlphaFoldDB" id="A0A167GQ22"/>
<feature type="transmembrane region" description="Helical" evidence="6">
    <location>
        <begin position="221"/>
        <end position="243"/>
    </location>
</feature>
<feature type="transmembrane region" description="Helical" evidence="6">
    <location>
        <begin position="127"/>
        <end position="145"/>
    </location>
</feature>
<evidence type="ECO:0000256" key="3">
    <source>
        <dbReference type="ARBA" id="ARBA00022692"/>
    </source>
</evidence>
<dbReference type="PANTHER" id="PTHR32322">
    <property type="entry name" value="INNER MEMBRANE TRANSPORTER"/>
    <property type="match status" value="1"/>
</dbReference>
<dbReference type="OrthoDB" id="184388at2"/>
<keyword evidence="5 6" id="KW-0472">Membrane</keyword>
<comment type="similarity">
    <text evidence="2">Belongs to the EamA transporter family.</text>
</comment>
<dbReference type="Proteomes" id="UP000185657">
    <property type="component" value="Unassembled WGS sequence"/>
</dbReference>
<evidence type="ECO:0000256" key="2">
    <source>
        <dbReference type="ARBA" id="ARBA00007362"/>
    </source>
</evidence>
<dbReference type="EMBL" id="LVWD01000037">
    <property type="protein sequence ID" value="OAD39740.1"/>
    <property type="molecule type" value="Genomic_DNA"/>
</dbReference>